<keyword evidence="5" id="KW-1015">Disulfide bond</keyword>
<proteinExistence type="predicted"/>
<evidence type="ECO:0000256" key="3">
    <source>
        <dbReference type="ARBA" id="ARBA00022759"/>
    </source>
</evidence>
<keyword evidence="9" id="KW-1185">Reference proteome</keyword>
<dbReference type="RefSeq" id="WP_168674626.1">
    <property type="nucleotide sequence ID" value="NZ_JAAVTK010000013.1"/>
</dbReference>
<evidence type="ECO:0008006" key="10">
    <source>
        <dbReference type="Google" id="ProtNLM"/>
    </source>
</evidence>
<comment type="caution">
    <text evidence="8">The sequence shown here is derived from an EMBL/GenBank/DDBJ whole genome shotgun (WGS) entry which is preliminary data.</text>
</comment>
<evidence type="ECO:0000256" key="6">
    <source>
        <dbReference type="ARBA" id="ARBA00023180"/>
    </source>
</evidence>
<dbReference type="Gene3D" id="1.10.575.10">
    <property type="entry name" value="P1 Nuclease"/>
    <property type="match status" value="1"/>
</dbReference>
<evidence type="ECO:0000313" key="8">
    <source>
        <dbReference type="EMBL" id="NKI91045.1"/>
    </source>
</evidence>
<dbReference type="InterPro" id="IPR008947">
    <property type="entry name" value="PLipase_C/P1_nuclease_dom_sf"/>
</dbReference>
<dbReference type="EMBL" id="JAAVTK010000013">
    <property type="protein sequence ID" value="NKI91045.1"/>
    <property type="molecule type" value="Genomic_DNA"/>
</dbReference>
<name>A0ABX1HMK5_9BACT</name>
<evidence type="ECO:0000256" key="4">
    <source>
        <dbReference type="ARBA" id="ARBA00022801"/>
    </source>
</evidence>
<keyword evidence="1" id="KW-0540">Nuclease</keyword>
<gene>
    <name evidence="8" type="ORF">HBN54_003657</name>
</gene>
<keyword evidence="3" id="KW-0255">Endonuclease</keyword>
<protein>
    <recommendedName>
        <fullName evidence="10">S1/P1 Nuclease</fullName>
    </recommendedName>
</protein>
<dbReference type="InterPro" id="IPR003154">
    <property type="entry name" value="S1/P1nuclease"/>
</dbReference>
<accession>A0ABX1HMK5</accession>
<evidence type="ECO:0000256" key="5">
    <source>
        <dbReference type="ARBA" id="ARBA00023157"/>
    </source>
</evidence>
<sequence length="399" mass="44993">MKKTLLPLLLAALILAHGTASGWGFFGHRTITQIAVYELPATMQGFYFRHMAEIVRLSTAPDERRNDDPTEAPKHYIDMDHYSESNPFAKMPRQYDEAVAKFSADTLKKYGTVPWVILEMKNSLTEAFRQRDTMNIVKYSAELSHYVGDSFVPLHTTINYDGQLTDQKGLHSLWESQLPEKYINDYNLTAENARYIKDPQAAIWTTLQSSYGFLGETFDRASKIEKVMKPDVRFTFSHRYGKTTRRYSDAFAAEYEKEVGGMVDNRIKEATTMVSSLWLTAWQDAGKPDLGGMMTPNKPTKEEKEKLNTEFLAWKKNTLAQDQLLLAQQKVKKVEAVDEIKSAKDMTEPAAEAEDSPAPAAPAPAATTKPTAPLDKLKVKTKTKAGSEKTKQKAGSLEW</sequence>
<evidence type="ECO:0000256" key="1">
    <source>
        <dbReference type="ARBA" id="ARBA00022722"/>
    </source>
</evidence>
<evidence type="ECO:0000256" key="7">
    <source>
        <dbReference type="SAM" id="MobiDB-lite"/>
    </source>
</evidence>
<dbReference type="Pfam" id="PF02265">
    <property type="entry name" value="S1-P1_nuclease"/>
    <property type="match status" value="1"/>
</dbReference>
<dbReference type="SUPFAM" id="SSF48537">
    <property type="entry name" value="Phospholipase C/P1 nuclease"/>
    <property type="match status" value="1"/>
</dbReference>
<evidence type="ECO:0000256" key="2">
    <source>
        <dbReference type="ARBA" id="ARBA00022723"/>
    </source>
</evidence>
<keyword evidence="2" id="KW-0479">Metal-binding</keyword>
<dbReference type="Proteomes" id="UP000717634">
    <property type="component" value="Unassembled WGS sequence"/>
</dbReference>
<reference evidence="8 9" key="1">
    <citation type="submission" date="2020-03" db="EMBL/GenBank/DDBJ databases">
        <title>Genomic Encyclopedia of Type Strains, Phase IV (KMG-V): Genome sequencing to study the core and pangenomes of soil and plant-associated prokaryotes.</title>
        <authorList>
            <person name="Whitman W."/>
        </authorList>
    </citation>
    <scope>NUCLEOTIDE SEQUENCE [LARGE SCALE GENOMIC DNA]</scope>
    <source>
        <strain evidence="8 9">1B</strain>
    </source>
</reference>
<keyword evidence="6" id="KW-0325">Glycoprotein</keyword>
<feature type="compositionally biased region" description="Low complexity" evidence="7">
    <location>
        <begin position="363"/>
        <end position="373"/>
    </location>
</feature>
<organism evidence="8 9">
    <name type="scientific">Hymenobacter artigasi</name>
    <dbReference type="NCBI Taxonomy" id="2719616"/>
    <lineage>
        <taxon>Bacteria</taxon>
        <taxon>Pseudomonadati</taxon>
        <taxon>Bacteroidota</taxon>
        <taxon>Cytophagia</taxon>
        <taxon>Cytophagales</taxon>
        <taxon>Hymenobacteraceae</taxon>
        <taxon>Hymenobacter</taxon>
    </lineage>
</organism>
<dbReference type="CDD" id="cd10981">
    <property type="entry name" value="ZnPC_S1P1"/>
    <property type="match status" value="1"/>
</dbReference>
<evidence type="ECO:0000313" key="9">
    <source>
        <dbReference type="Proteomes" id="UP000717634"/>
    </source>
</evidence>
<feature type="region of interest" description="Disordered" evidence="7">
    <location>
        <begin position="341"/>
        <end position="399"/>
    </location>
</feature>
<keyword evidence="4" id="KW-0378">Hydrolase</keyword>